<protein>
    <submittedName>
        <fullName evidence="1">Thaumatin family protein</fullName>
    </submittedName>
</protein>
<evidence type="ECO:0000313" key="1">
    <source>
        <dbReference type="EMBL" id="GME28632.1"/>
    </source>
</evidence>
<organism evidence="1 2">
    <name type="scientific">Neofusicoccum parvum</name>
    <dbReference type="NCBI Taxonomy" id="310453"/>
    <lineage>
        <taxon>Eukaryota</taxon>
        <taxon>Fungi</taxon>
        <taxon>Dikarya</taxon>
        <taxon>Ascomycota</taxon>
        <taxon>Pezizomycotina</taxon>
        <taxon>Dothideomycetes</taxon>
        <taxon>Dothideomycetes incertae sedis</taxon>
        <taxon>Botryosphaeriales</taxon>
        <taxon>Botryosphaeriaceae</taxon>
        <taxon>Neofusicoccum</taxon>
    </lineage>
</organism>
<gene>
    <name evidence="1" type="primary">g8070</name>
    <name evidence="1" type="ORF">NpPPO83_00008070</name>
</gene>
<name>A0ACB5S7D4_9PEZI</name>
<evidence type="ECO:0000313" key="2">
    <source>
        <dbReference type="Proteomes" id="UP001165186"/>
    </source>
</evidence>
<keyword evidence="2" id="KW-1185">Reference proteome</keyword>
<reference evidence="1" key="1">
    <citation type="submission" date="2024-09" db="EMBL/GenBank/DDBJ databases">
        <title>Draft Genome Sequences of Neofusicoccum parvum.</title>
        <authorList>
            <person name="Ashida A."/>
            <person name="Camagna M."/>
            <person name="Tanaka A."/>
            <person name="Takemoto D."/>
        </authorList>
    </citation>
    <scope>NUCLEOTIDE SEQUENCE</scope>
    <source>
        <strain evidence="1">PPO83</strain>
    </source>
</reference>
<dbReference type="EMBL" id="BSXG01000050">
    <property type="protein sequence ID" value="GME28632.1"/>
    <property type="molecule type" value="Genomic_DNA"/>
</dbReference>
<comment type="caution">
    <text evidence="1">The sequence shown here is derived from an EMBL/GenBank/DDBJ whole genome shotgun (WGS) entry which is preliminary data.</text>
</comment>
<proteinExistence type="predicted"/>
<accession>A0ACB5S7D4</accession>
<dbReference type="Proteomes" id="UP001165186">
    <property type="component" value="Unassembled WGS sequence"/>
</dbReference>
<sequence length="374" mass="39766">MSPSSSRSAACALYLLLLAYLPSSTAIHHMKRTLPDHVKRATGDTKPLIVTNKCPDTIYPAFITQSGTGPTKTGFKLDAGAQLNQTVSANWQGRVWGRTNCTFPASGATACSTGDCNGQVECTVSGLNPVSLAEFTLDGGDGQTYYDISLVDGYNLPMAIVMNSLGTSSLAGYPANLTNPSCEGTASQLASSSFNPYSDGTQTFLGTNSSYPLPFDSKVSTNDASRWCPWNLLVSPPDKPGDGVYPYPDDNIQRPAFSPCYSACSKWNKPSDCCVGKHDSPSTCSAGEYSHAAKKVCPDAYSYAFDDQTSTFIIPIGAGFEVVFCPGGRSTNILATDTTGLTHKSAGHNPLNSHRVLGLLFAMTTNTILFSYFF</sequence>